<accession>A0ABS1JJD4</accession>
<evidence type="ECO:0000256" key="3">
    <source>
        <dbReference type="ARBA" id="ARBA00022729"/>
    </source>
</evidence>
<sequence length="334" mass="36180">MRALPLLRTLAGLLTAAFAAGPALAENLTLKASHQFPGGKGDVRDEMVQMIARDVAKANVGLDIKVFPGSSLVKATEQWKAMLSGQIDMTSFPLDYASGFHPQFGATLMPGLVKNHAHAERINNSPFMKDIKDVIEKGGVHVLADAWLAGAFGAKDKCIRQPTDASGLKVRSAGATFAQMWAGAGASIVSVPSNEVYNALQQGVAQATDTSTSSFVSFRLYEQLKCVTAPGDNALWFMYEPVLISKRTWDKLNDAQKKALTTASKKAEDYFKSESKKMDDEMVNVFRKNKAEVITLTPAEADAWRSVAQKTSYKEFADKVPGGKDLIEKALSVK</sequence>
<feature type="chain" id="PRO_5046193176" evidence="4">
    <location>
        <begin position="26"/>
        <end position="334"/>
    </location>
</feature>
<evidence type="ECO:0000313" key="5">
    <source>
        <dbReference type="EMBL" id="MBL0424324.1"/>
    </source>
</evidence>
<keyword evidence="3 4" id="KW-0732">Signal</keyword>
<comment type="caution">
    <text evidence="5">The sequence shown here is derived from an EMBL/GenBank/DDBJ whole genome shotgun (WGS) entry which is preliminary data.</text>
</comment>
<dbReference type="PANTHER" id="PTHR33376">
    <property type="match status" value="1"/>
</dbReference>
<dbReference type="Gene3D" id="3.40.190.170">
    <property type="entry name" value="Bacterial extracellular solute-binding protein, family 7"/>
    <property type="match status" value="1"/>
</dbReference>
<proteinExistence type="inferred from homology"/>
<dbReference type="EMBL" id="JAEQND010000002">
    <property type="protein sequence ID" value="MBL0424324.1"/>
    <property type="molecule type" value="Genomic_DNA"/>
</dbReference>
<comment type="similarity">
    <text evidence="1">Belongs to the bacterial solute-binding protein 7 family.</text>
</comment>
<keyword evidence="2" id="KW-0813">Transport</keyword>
<organism evidence="5 6">
    <name type="scientific">Ramlibacter alkalitolerans</name>
    <dbReference type="NCBI Taxonomy" id="2039631"/>
    <lineage>
        <taxon>Bacteria</taxon>
        <taxon>Pseudomonadati</taxon>
        <taxon>Pseudomonadota</taxon>
        <taxon>Betaproteobacteria</taxon>
        <taxon>Burkholderiales</taxon>
        <taxon>Comamonadaceae</taxon>
        <taxon>Ramlibacter</taxon>
    </lineage>
</organism>
<dbReference type="PANTHER" id="PTHR33376:SF7">
    <property type="entry name" value="C4-DICARBOXYLATE-BINDING PROTEIN DCTB"/>
    <property type="match status" value="1"/>
</dbReference>
<dbReference type="InterPro" id="IPR018389">
    <property type="entry name" value="DctP_fam"/>
</dbReference>
<dbReference type="Pfam" id="PF03480">
    <property type="entry name" value="DctP"/>
    <property type="match status" value="1"/>
</dbReference>
<dbReference type="NCBIfam" id="NF037995">
    <property type="entry name" value="TRAP_S1"/>
    <property type="match status" value="1"/>
</dbReference>
<evidence type="ECO:0000313" key="6">
    <source>
        <dbReference type="Proteomes" id="UP000622707"/>
    </source>
</evidence>
<dbReference type="InterPro" id="IPR038404">
    <property type="entry name" value="TRAP_DctP_sf"/>
</dbReference>
<keyword evidence="6" id="KW-1185">Reference proteome</keyword>
<gene>
    <name evidence="5" type="primary">dctP</name>
    <name evidence="5" type="ORF">JI746_04305</name>
</gene>
<dbReference type="Proteomes" id="UP000622707">
    <property type="component" value="Unassembled WGS sequence"/>
</dbReference>
<feature type="signal peptide" evidence="4">
    <location>
        <begin position="1"/>
        <end position="25"/>
    </location>
</feature>
<name>A0ABS1JJD4_9BURK</name>
<evidence type="ECO:0000256" key="1">
    <source>
        <dbReference type="ARBA" id="ARBA00009023"/>
    </source>
</evidence>
<reference evidence="5 6" key="1">
    <citation type="journal article" date="2017" name="Int. J. Syst. Evol. Microbiol.">
        <title>Ramlibacter alkalitolerans sp. nov., alkali-tolerant bacterium isolated from soil of ginseng.</title>
        <authorList>
            <person name="Lee D.H."/>
            <person name="Cha C.J."/>
        </authorList>
    </citation>
    <scope>NUCLEOTIDE SEQUENCE [LARGE SCALE GENOMIC DNA]</scope>
    <source>
        <strain evidence="5 6">KACC 19305</strain>
    </source>
</reference>
<evidence type="ECO:0000256" key="2">
    <source>
        <dbReference type="ARBA" id="ARBA00022448"/>
    </source>
</evidence>
<protein>
    <submittedName>
        <fullName evidence="5">TRAP transporter substrate-binding protein DctP</fullName>
    </submittedName>
</protein>
<dbReference type="RefSeq" id="WP_201687559.1">
    <property type="nucleotide sequence ID" value="NZ_JAEQND010000002.1"/>
</dbReference>
<evidence type="ECO:0000256" key="4">
    <source>
        <dbReference type="SAM" id="SignalP"/>
    </source>
</evidence>